<evidence type="ECO:0000313" key="2">
    <source>
        <dbReference type="Proteomes" id="UP000002514"/>
    </source>
</evidence>
<keyword evidence="2" id="KW-1185">Reference proteome</keyword>
<dbReference type="HOGENOM" id="CLU_2651280_0_0_6"/>
<evidence type="ECO:0000313" key="1">
    <source>
        <dbReference type="EMBL" id="CAE15990.1"/>
    </source>
</evidence>
<accession>Q7N178</accession>
<dbReference type="KEGG" id="plu:plu3617"/>
<dbReference type="AlphaFoldDB" id="Q7N178"/>
<sequence length="76" mass="9401">MVRSFHFNISWQFRLKISPQTAKKWEIKASMLTQRHGFHRDNRNIHPQVILEVCVRDGFHRRRVQPQCKYRQIHYN</sequence>
<dbReference type="STRING" id="243265.plu3617"/>
<reference evidence="2" key="1">
    <citation type="journal article" date="2003" name="Nat. Biotechnol.">
        <title>The genome sequence of the entomopathogenic bacterium Photorhabdus luminescens.</title>
        <authorList>
            <person name="Duchaud E."/>
            <person name="Rusniok C."/>
            <person name="Frangeul L."/>
            <person name="Buchrieser C."/>
            <person name="Givaudan A."/>
            <person name="Taourit S."/>
            <person name="Bocs S."/>
            <person name="Boursaux-Eude C."/>
            <person name="Chandler M."/>
            <person name="Charles J.-F."/>
            <person name="Dassa E."/>
            <person name="Derose R."/>
            <person name="Derzelle S."/>
            <person name="Freyssinet G."/>
            <person name="Gaudriault S."/>
            <person name="Medigue C."/>
            <person name="Lanois A."/>
            <person name="Powell K."/>
            <person name="Siguier P."/>
            <person name="Vincent R."/>
            <person name="Wingate V."/>
            <person name="Zouine M."/>
            <person name="Glaser P."/>
            <person name="Boemare N."/>
            <person name="Danchin A."/>
            <person name="Kunst F."/>
        </authorList>
    </citation>
    <scope>NUCLEOTIDE SEQUENCE [LARGE SCALE GENOMIC DNA]</scope>
    <source>
        <strain evidence="2">DSM 15139 / CIP 105565 / TT01</strain>
    </source>
</reference>
<dbReference type="Proteomes" id="UP000002514">
    <property type="component" value="Chromosome"/>
</dbReference>
<organism evidence="1 2">
    <name type="scientific">Photorhabdus laumondii subsp. laumondii (strain DSM 15139 / CIP 105565 / TT01)</name>
    <name type="common">Photorhabdus luminescens subsp. laumondii</name>
    <dbReference type="NCBI Taxonomy" id="243265"/>
    <lineage>
        <taxon>Bacteria</taxon>
        <taxon>Pseudomonadati</taxon>
        <taxon>Pseudomonadota</taxon>
        <taxon>Gammaproteobacteria</taxon>
        <taxon>Enterobacterales</taxon>
        <taxon>Morganellaceae</taxon>
        <taxon>Photorhabdus</taxon>
    </lineage>
</organism>
<protein>
    <submittedName>
        <fullName evidence="1">Photorhabdus luminescens subsp. laumondii TTO1 complete genome segment 13/17</fullName>
    </submittedName>
</protein>
<name>Q7N178_PHOLL</name>
<dbReference type="EMBL" id="BX571871">
    <property type="protein sequence ID" value="CAE15990.1"/>
    <property type="molecule type" value="Genomic_DNA"/>
</dbReference>
<proteinExistence type="predicted"/>
<gene>
    <name evidence="1" type="ordered locus">plu3617</name>
</gene>